<dbReference type="Proteomes" id="UP000019150">
    <property type="component" value="Chromosome"/>
</dbReference>
<sequence length="197" mass="21174">MNRSRRTRMFSGSSRLFRGAALTIVAAAALAPAITAPAASADTDFGGGCVLYPGDPAATVAALHDRCNFQQQYDIYRAAARGNVPTGVTNGWVTTPPVMEVVSPPFWIGKIFYTGPDGGTLTNRITGAGIEGFPANVFSGPSRIDGAPAWLLDYAPSITPQILDEIRQVTPEVWLGYSWWRGYFQTTPLLTFALTEQ</sequence>
<gene>
    <name evidence="2" type="ORF">NONO_c02950</name>
</gene>
<name>W5T703_9NOCA</name>
<organism evidence="2 3">
    <name type="scientific">Nocardia nova SH22a</name>
    <dbReference type="NCBI Taxonomy" id="1415166"/>
    <lineage>
        <taxon>Bacteria</taxon>
        <taxon>Bacillati</taxon>
        <taxon>Actinomycetota</taxon>
        <taxon>Actinomycetes</taxon>
        <taxon>Mycobacteriales</taxon>
        <taxon>Nocardiaceae</taxon>
        <taxon>Nocardia</taxon>
    </lineage>
</organism>
<dbReference type="eggNOG" id="ENOG50302UX">
    <property type="taxonomic scope" value="Bacteria"/>
</dbReference>
<proteinExistence type="predicted"/>
<dbReference type="AlphaFoldDB" id="W5T703"/>
<accession>W5T703</accession>
<dbReference type="HOGENOM" id="CLU_1413890_0_0_11"/>
<keyword evidence="3" id="KW-1185">Reference proteome</keyword>
<reference evidence="2 3" key="1">
    <citation type="journal article" date="2014" name="Appl. Environ. Microbiol.">
        <title>Insights into the Microbial Degradation of Rubber and Gutta-Percha by Analysis of the Complete Genome of Nocardia nova SH22a.</title>
        <authorList>
            <person name="Luo Q."/>
            <person name="Hiessl S."/>
            <person name="Poehlein A."/>
            <person name="Daniel R."/>
            <person name="Steinbuchel A."/>
        </authorList>
    </citation>
    <scope>NUCLEOTIDE SEQUENCE [LARGE SCALE GENOMIC DNA]</scope>
    <source>
        <strain evidence="2">SH22a</strain>
    </source>
</reference>
<feature type="chain" id="PRO_5039243466" description="Secreted protein" evidence="1">
    <location>
        <begin position="42"/>
        <end position="197"/>
    </location>
</feature>
<dbReference type="PATRIC" id="fig|1415166.3.peg.293"/>
<feature type="signal peptide" evidence="1">
    <location>
        <begin position="1"/>
        <end position="41"/>
    </location>
</feature>
<protein>
    <recommendedName>
        <fullName evidence="4">Secreted protein</fullName>
    </recommendedName>
</protein>
<evidence type="ECO:0000256" key="1">
    <source>
        <dbReference type="SAM" id="SignalP"/>
    </source>
</evidence>
<dbReference type="STRING" id="1415166.NONO_c02950"/>
<evidence type="ECO:0000313" key="2">
    <source>
        <dbReference type="EMBL" id="AHH15110.1"/>
    </source>
</evidence>
<dbReference type="KEGG" id="nno:NONO_c02950"/>
<keyword evidence="1" id="KW-0732">Signal</keyword>
<evidence type="ECO:0000313" key="3">
    <source>
        <dbReference type="Proteomes" id="UP000019150"/>
    </source>
</evidence>
<evidence type="ECO:0008006" key="4">
    <source>
        <dbReference type="Google" id="ProtNLM"/>
    </source>
</evidence>
<dbReference type="EMBL" id="CP006850">
    <property type="protein sequence ID" value="AHH15110.1"/>
    <property type="molecule type" value="Genomic_DNA"/>
</dbReference>
<dbReference type="RefSeq" id="WP_237755078.1">
    <property type="nucleotide sequence ID" value="NZ_CP006850.1"/>
</dbReference>